<proteinExistence type="predicted"/>
<evidence type="ECO:0000256" key="4">
    <source>
        <dbReference type="ARBA" id="ARBA00022679"/>
    </source>
</evidence>
<organism evidence="13 14">
    <name type="scientific">Bremerella alba</name>
    <dbReference type="NCBI Taxonomy" id="980252"/>
    <lineage>
        <taxon>Bacteria</taxon>
        <taxon>Pseudomonadati</taxon>
        <taxon>Planctomycetota</taxon>
        <taxon>Planctomycetia</taxon>
        <taxon>Pirellulales</taxon>
        <taxon>Pirellulaceae</taxon>
        <taxon>Bremerella</taxon>
    </lineage>
</organism>
<dbReference type="InterPro" id="IPR011006">
    <property type="entry name" value="CheY-like_superfamily"/>
</dbReference>
<dbReference type="InterPro" id="IPR005467">
    <property type="entry name" value="His_kinase_dom"/>
</dbReference>
<keyword evidence="10" id="KW-0812">Transmembrane</keyword>
<dbReference type="EMBL" id="JABRWO010000003">
    <property type="protein sequence ID" value="MBA2114155.1"/>
    <property type="molecule type" value="Genomic_DNA"/>
</dbReference>
<reference evidence="13 14" key="1">
    <citation type="submission" date="2020-05" db="EMBL/GenBank/DDBJ databases">
        <title>Bremerella alba sp. nov., a novel planctomycete isolated from the surface of the macroalga Fucus spiralis.</title>
        <authorList>
            <person name="Godinho O."/>
            <person name="Botelho R."/>
            <person name="Albuquerque L."/>
            <person name="Wiegand S."/>
            <person name="Da Costa M.S."/>
            <person name="Lobo-Da-Cunha A."/>
            <person name="Jogler C."/>
            <person name="Lage O.M."/>
        </authorList>
    </citation>
    <scope>NUCLEOTIDE SEQUENCE [LARGE SCALE GENOMIC DNA]</scope>
    <source>
        <strain evidence="13 14">FF15</strain>
    </source>
</reference>
<protein>
    <recommendedName>
        <fullName evidence="2">histidine kinase</fullName>
        <ecNumber evidence="2">2.7.13.3</ecNumber>
    </recommendedName>
</protein>
<gene>
    <name evidence="13" type="primary">rcsC_10</name>
    <name evidence="13" type="ORF">HOV93_13110</name>
</gene>
<dbReference type="Pfam" id="PF13185">
    <property type="entry name" value="GAF_2"/>
    <property type="match status" value="1"/>
</dbReference>
<dbReference type="InterPro" id="IPR004358">
    <property type="entry name" value="Sig_transdc_His_kin-like_C"/>
</dbReference>
<keyword evidence="3 7" id="KW-0597">Phosphoprotein</keyword>
<evidence type="ECO:0000259" key="12">
    <source>
        <dbReference type="PROSITE" id="PS50110"/>
    </source>
</evidence>
<dbReference type="InterPro" id="IPR036890">
    <property type="entry name" value="HATPase_C_sf"/>
</dbReference>
<keyword evidence="4 13" id="KW-0808">Transferase</keyword>
<dbReference type="PRINTS" id="PR00344">
    <property type="entry name" value="BCTRLSENSOR"/>
</dbReference>
<keyword evidence="14" id="KW-1185">Reference proteome</keyword>
<name>A0A7V9A694_9BACT</name>
<dbReference type="InterPro" id="IPR029016">
    <property type="entry name" value="GAF-like_dom_sf"/>
</dbReference>
<dbReference type="Pfam" id="PF00512">
    <property type="entry name" value="HisKA"/>
    <property type="match status" value="1"/>
</dbReference>
<dbReference type="Gene3D" id="1.10.287.130">
    <property type="match status" value="1"/>
</dbReference>
<dbReference type="CDD" id="cd17546">
    <property type="entry name" value="REC_hyHK_CKI1_RcsC-like"/>
    <property type="match status" value="1"/>
</dbReference>
<dbReference type="PANTHER" id="PTHR45339">
    <property type="entry name" value="HYBRID SIGNAL TRANSDUCTION HISTIDINE KINASE J"/>
    <property type="match status" value="1"/>
</dbReference>
<dbReference type="EC" id="2.7.13.3" evidence="2"/>
<feature type="domain" description="Response regulatory" evidence="12">
    <location>
        <begin position="656"/>
        <end position="769"/>
    </location>
</feature>
<evidence type="ECO:0000256" key="2">
    <source>
        <dbReference type="ARBA" id="ARBA00012438"/>
    </source>
</evidence>
<keyword evidence="10" id="KW-1133">Transmembrane helix</keyword>
<dbReference type="Gene3D" id="3.30.450.40">
    <property type="match status" value="1"/>
</dbReference>
<evidence type="ECO:0000256" key="9">
    <source>
        <dbReference type="SAM" id="MobiDB-lite"/>
    </source>
</evidence>
<dbReference type="Pfam" id="PF00072">
    <property type="entry name" value="Response_reg"/>
    <property type="match status" value="3"/>
</dbReference>
<dbReference type="SUPFAM" id="SSF47384">
    <property type="entry name" value="Homodimeric domain of signal transducing histidine kinase"/>
    <property type="match status" value="1"/>
</dbReference>
<comment type="caution">
    <text evidence="13">The sequence shown here is derived from an EMBL/GenBank/DDBJ whole genome shotgun (WGS) entry which is preliminary data.</text>
</comment>
<feature type="transmembrane region" description="Helical" evidence="10">
    <location>
        <begin position="20"/>
        <end position="39"/>
    </location>
</feature>
<sequence length="1048" mass="116361">MPNLDPSTLASRRSQKSAPMPIYGAIFFSIAGVFLIDLFTPLGIAVWIFYLVPVVLTLLVWRPQIPLYVASVLTLLMVITFFTDSSGVDLIIVQINRGFGALTVWCIAIVAFFFLKNKNAIEFERWLQKGQTGLSKTLSGDQRIEQLGNNLLRYLAEYFEAPVAACFAIEGEHYRRIATYGVPAESGLPEQIEVGDGLLGQAIEDQRPFVLTDVPEGHLLFGTGLTRGTPSQMIISPAIADDEVQAVVELGFFRPIDHGDQVLLSRISEAVGQAIRSANYRAKLQKLLHETQQQSEELQTQSEELRVSNEELEEQGRALKETAARLELQQTELEQTNSQLEEQTQLLEAQRDELAVTKLSLQQQAKDLERASQYKSDFLANMSHELRTPLNSTLILAKLLADNASGNLTEEQIKFAKTILSSGNDLLNLISDILDLSKIEAGQMDVRPEEVKMGHLLDELSNGLRPLAEQKQLKFSIEVKSNAPSVLWTDRRRLEQILKNLASNAIKFTNDGSVTIHVSKLPERKVAFAVQDTGIGIPLEQQPTVFEAFRQVDGTAHRKHGGTGLGLSISQELANLLGGEIALESEVGKGSLFTLTVPATFEPSQIETSPVRKVLAASLPSHDTPSPDTLPTKSDPPFPKVEVKDDRRQLSGDRRLLLVVEDDLNFGEVLYGLAREQKFDCLLATTAEEGVTLAKQYQPNAIILDVGLPDDSGLAVLDSFKGDARLRHIPVHVISGNDYTESALSLGAVGFKLKPVRREEFIELLQGLESRFSQRMRRVLVVEDDPVQRESVQSLLGSLDVETVGSANAAECLEQLKEGTFDCMVLDLALPDSTGYALLETLSKEDHYSFPPVIVYTGRDLSADQEQLLRQYSQSIIIKGAKSPERLMDEVTLFLHKVVAELPLEQQRMIEKARRRDEILEGRRILVVEDDVRNVFALTSVLEPRGAVIEIARNGREAVDVIEKSIADPTKKFDLVLMDVMMPEMDGITATQEIRKHAQCKRLAIIMLTAKAMENDQKACLEAGANDYLTKPLDVDKLLSLIRVWLPR</sequence>
<feature type="domain" description="Response regulatory" evidence="12">
    <location>
        <begin position="778"/>
        <end position="894"/>
    </location>
</feature>
<feature type="domain" description="Histidine kinase" evidence="11">
    <location>
        <begin position="381"/>
        <end position="601"/>
    </location>
</feature>
<feature type="modified residue" description="4-aspartylphosphate" evidence="7">
    <location>
        <position position="705"/>
    </location>
</feature>
<keyword evidence="6" id="KW-0902">Two-component regulatory system</keyword>
<feature type="domain" description="Response regulatory" evidence="12">
    <location>
        <begin position="924"/>
        <end position="1046"/>
    </location>
</feature>
<dbReference type="SMART" id="SM00388">
    <property type="entry name" value="HisKA"/>
    <property type="match status" value="1"/>
</dbReference>
<evidence type="ECO:0000256" key="3">
    <source>
        <dbReference type="ARBA" id="ARBA00022553"/>
    </source>
</evidence>
<dbReference type="GO" id="GO:0000155">
    <property type="term" value="F:phosphorelay sensor kinase activity"/>
    <property type="evidence" value="ECO:0007669"/>
    <property type="project" value="InterPro"/>
</dbReference>
<dbReference type="SUPFAM" id="SSF52172">
    <property type="entry name" value="CheY-like"/>
    <property type="match status" value="3"/>
</dbReference>
<evidence type="ECO:0000256" key="7">
    <source>
        <dbReference type="PROSITE-ProRule" id="PRU00169"/>
    </source>
</evidence>
<evidence type="ECO:0000256" key="1">
    <source>
        <dbReference type="ARBA" id="ARBA00000085"/>
    </source>
</evidence>
<dbReference type="SUPFAM" id="SSF55781">
    <property type="entry name" value="GAF domain-like"/>
    <property type="match status" value="1"/>
</dbReference>
<keyword evidence="8" id="KW-0175">Coiled coil</keyword>
<dbReference type="SMART" id="SM00387">
    <property type="entry name" value="HATPase_c"/>
    <property type="match status" value="1"/>
</dbReference>
<dbReference type="InterPro" id="IPR003661">
    <property type="entry name" value="HisK_dim/P_dom"/>
</dbReference>
<dbReference type="Pfam" id="PF02518">
    <property type="entry name" value="HATPase_c"/>
    <property type="match status" value="1"/>
</dbReference>
<evidence type="ECO:0000256" key="10">
    <source>
        <dbReference type="SAM" id="Phobius"/>
    </source>
</evidence>
<feature type="transmembrane region" description="Helical" evidence="10">
    <location>
        <begin position="67"/>
        <end position="83"/>
    </location>
</feature>
<dbReference type="Gene3D" id="3.30.565.10">
    <property type="entry name" value="Histidine kinase-like ATPase, C-terminal domain"/>
    <property type="match status" value="1"/>
</dbReference>
<evidence type="ECO:0000256" key="6">
    <source>
        <dbReference type="ARBA" id="ARBA00023012"/>
    </source>
</evidence>
<evidence type="ECO:0000256" key="8">
    <source>
        <dbReference type="SAM" id="Coils"/>
    </source>
</evidence>
<comment type="catalytic activity">
    <reaction evidence="1">
        <text>ATP + protein L-histidine = ADP + protein N-phospho-L-histidine.</text>
        <dbReference type="EC" id="2.7.13.3"/>
    </reaction>
</comment>
<dbReference type="CDD" id="cd00156">
    <property type="entry name" value="REC"/>
    <property type="match status" value="1"/>
</dbReference>
<evidence type="ECO:0000256" key="5">
    <source>
        <dbReference type="ARBA" id="ARBA00022777"/>
    </source>
</evidence>
<dbReference type="PANTHER" id="PTHR45339:SF1">
    <property type="entry name" value="HYBRID SIGNAL TRANSDUCTION HISTIDINE KINASE J"/>
    <property type="match status" value="1"/>
</dbReference>
<feature type="transmembrane region" description="Helical" evidence="10">
    <location>
        <begin position="95"/>
        <end position="115"/>
    </location>
</feature>
<feature type="modified residue" description="4-aspartylphosphate" evidence="7">
    <location>
        <position position="827"/>
    </location>
</feature>
<dbReference type="Proteomes" id="UP000551616">
    <property type="component" value="Unassembled WGS sequence"/>
</dbReference>
<dbReference type="CDD" id="cd00082">
    <property type="entry name" value="HisKA"/>
    <property type="match status" value="1"/>
</dbReference>
<feature type="modified residue" description="4-aspartylphosphate" evidence="7">
    <location>
        <position position="979"/>
    </location>
</feature>
<evidence type="ECO:0000313" key="13">
    <source>
        <dbReference type="EMBL" id="MBA2114155.1"/>
    </source>
</evidence>
<dbReference type="InterPro" id="IPR003018">
    <property type="entry name" value="GAF"/>
</dbReference>
<feature type="compositionally biased region" description="Polar residues" evidence="9">
    <location>
        <begin position="621"/>
        <end position="632"/>
    </location>
</feature>
<evidence type="ECO:0000313" key="14">
    <source>
        <dbReference type="Proteomes" id="UP000551616"/>
    </source>
</evidence>
<feature type="region of interest" description="Disordered" evidence="9">
    <location>
        <begin position="618"/>
        <end position="646"/>
    </location>
</feature>
<dbReference type="CDD" id="cd16922">
    <property type="entry name" value="HATPase_EvgS-ArcB-TorS-like"/>
    <property type="match status" value="1"/>
</dbReference>
<keyword evidence="10" id="KW-0472">Membrane</keyword>
<dbReference type="InterPro" id="IPR001789">
    <property type="entry name" value="Sig_transdc_resp-reg_receiver"/>
</dbReference>
<keyword evidence="5 13" id="KW-0418">Kinase</keyword>
<accession>A0A7V9A694</accession>
<dbReference type="AlphaFoldDB" id="A0A7V9A694"/>
<dbReference type="InterPro" id="IPR036097">
    <property type="entry name" value="HisK_dim/P_sf"/>
</dbReference>
<dbReference type="FunFam" id="3.30.565.10:FF:000010">
    <property type="entry name" value="Sensor histidine kinase RcsC"/>
    <property type="match status" value="1"/>
</dbReference>
<dbReference type="PROSITE" id="PS50110">
    <property type="entry name" value="RESPONSE_REGULATORY"/>
    <property type="match status" value="3"/>
</dbReference>
<dbReference type="PROSITE" id="PS50109">
    <property type="entry name" value="HIS_KIN"/>
    <property type="match status" value="1"/>
</dbReference>
<feature type="coiled-coil region" evidence="8">
    <location>
        <begin position="281"/>
        <end position="371"/>
    </location>
</feature>
<feature type="transmembrane region" description="Helical" evidence="10">
    <location>
        <begin position="44"/>
        <end position="61"/>
    </location>
</feature>
<dbReference type="InterPro" id="IPR003594">
    <property type="entry name" value="HATPase_dom"/>
</dbReference>
<dbReference type="SMART" id="SM00448">
    <property type="entry name" value="REC"/>
    <property type="match status" value="3"/>
</dbReference>
<evidence type="ECO:0000259" key="11">
    <source>
        <dbReference type="PROSITE" id="PS50109"/>
    </source>
</evidence>
<dbReference type="Gene3D" id="3.40.50.2300">
    <property type="match status" value="3"/>
</dbReference>
<dbReference type="SUPFAM" id="SSF55874">
    <property type="entry name" value="ATPase domain of HSP90 chaperone/DNA topoisomerase II/histidine kinase"/>
    <property type="match status" value="1"/>
</dbReference>